<protein>
    <recommendedName>
        <fullName evidence="4">DUF2232 domain-containing protein</fullName>
    </recommendedName>
</protein>
<evidence type="ECO:0008006" key="4">
    <source>
        <dbReference type="Google" id="ProtNLM"/>
    </source>
</evidence>
<dbReference type="PANTHER" id="PTHR41324">
    <property type="entry name" value="MEMBRANE PROTEIN-RELATED"/>
    <property type="match status" value="1"/>
</dbReference>
<gene>
    <name evidence="2" type="ORF">N781_00285</name>
</gene>
<feature type="transmembrane region" description="Helical" evidence="1">
    <location>
        <begin position="171"/>
        <end position="190"/>
    </location>
</feature>
<evidence type="ECO:0000313" key="2">
    <source>
        <dbReference type="EMBL" id="KGX93693.1"/>
    </source>
</evidence>
<dbReference type="RefSeq" id="WP_026799216.1">
    <property type="nucleotide sequence ID" value="NZ_AULI01000001.1"/>
</dbReference>
<keyword evidence="3" id="KW-1185">Reference proteome</keyword>
<feature type="transmembrane region" description="Helical" evidence="1">
    <location>
        <begin position="237"/>
        <end position="262"/>
    </location>
</feature>
<dbReference type="PANTHER" id="PTHR41324:SF1">
    <property type="entry name" value="DUF2232 DOMAIN-CONTAINING PROTEIN"/>
    <property type="match status" value="1"/>
</dbReference>
<dbReference type="eggNOG" id="COG4241">
    <property type="taxonomic scope" value="Bacteria"/>
</dbReference>
<feature type="transmembrane region" description="Helical" evidence="1">
    <location>
        <begin position="12"/>
        <end position="38"/>
    </location>
</feature>
<feature type="transmembrane region" description="Helical" evidence="1">
    <location>
        <begin position="104"/>
        <end position="123"/>
    </location>
</feature>
<feature type="transmembrane region" description="Helical" evidence="1">
    <location>
        <begin position="50"/>
        <end position="68"/>
    </location>
</feature>
<evidence type="ECO:0000313" key="3">
    <source>
        <dbReference type="Proteomes" id="UP000030528"/>
    </source>
</evidence>
<accession>A0A0A5GR19</accession>
<keyword evidence="1" id="KW-1133">Transmembrane helix</keyword>
<evidence type="ECO:0000256" key="1">
    <source>
        <dbReference type="SAM" id="Phobius"/>
    </source>
</evidence>
<dbReference type="Pfam" id="PF09991">
    <property type="entry name" value="DUF2232"/>
    <property type="match status" value="1"/>
</dbReference>
<comment type="caution">
    <text evidence="2">The sequence shown here is derived from an EMBL/GenBank/DDBJ whole genome shotgun (WGS) entry which is preliminary data.</text>
</comment>
<dbReference type="OrthoDB" id="2987886at2"/>
<dbReference type="EMBL" id="AVPE01000001">
    <property type="protein sequence ID" value="KGX93693.1"/>
    <property type="molecule type" value="Genomic_DNA"/>
</dbReference>
<proteinExistence type="predicted"/>
<reference evidence="2 3" key="1">
    <citation type="submission" date="2013-08" db="EMBL/GenBank/DDBJ databases">
        <authorList>
            <person name="Huang J."/>
            <person name="Wang G."/>
        </authorList>
    </citation>
    <scope>NUCLEOTIDE SEQUENCE [LARGE SCALE GENOMIC DNA]</scope>
    <source>
        <strain evidence="2 3">JSM 076056</strain>
    </source>
</reference>
<organism evidence="2 3">
    <name type="scientific">Pontibacillus halophilus JSM 076056 = DSM 19796</name>
    <dbReference type="NCBI Taxonomy" id="1385510"/>
    <lineage>
        <taxon>Bacteria</taxon>
        <taxon>Bacillati</taxon>
        <taxon>Bacillota</taxon>
        <taxon>Bacilli</taxon>
        <taxon>Bacillales</taxon>
        <taxon>Bacillaceae</taxon>
        <taxon>Pontibacillus</taxon>
    </lineage>
</organism>
<dbReference type="InterPro" id="IPR018710">
    <property type="entry name" value="DUF2232"/>
</dbReference>
<dbReference type="STRING" id="1385510.GCA_000425205_00423"/>
<feature type="transmembrane region" description="Helical" evidence="1">
    <location>
        <begin position="211"/>
        <end position="231"/>
    </location>
</feature>
<keyword evidence="1" id="KW-0812">Transmembrane</keyword>
<keyword evidence="1" id="KW-0472">Membrane</keyword>
<dbReference type="Proteomes" id="UP000030528">
    <property type="component" value="Unassembled WGS sequence"/>
</dbReference>
<feature type="transmembrane region" description="Helical" evidence="1">
    <location>
        <begin position="274"/>
        <end position="291"/>
    </location>
</feature>
<dbReference type="AlphaFoldDB" id="A0A0A5GR19"/>
<sequence length="317" mass="35313">MKNTNALTEGAVLAAIYVLLLVISTFVPIAGAVVSFLLPLPFFLFASRHGGKSSILFFTAALLVSLMFVQLFSIPFTLLAGLGGIALGVGVYHKRTAYETWAQGSVGFLIGTLLFYLSAQLLFDINFMEEFQASVDQSIDQAESMVSTMNSTISEEQKELARELVTQTVDLIPSIMAIISVFGAFIMLWLGYKLHNRIFQTNYSFPPFRKLAFPTALLWYYFIAVVFSLFLNPEGDGLFYLAVQNAYIFTGLLAVLQGFSLLFEWSYQKGKSKALPITVVVVTLFFFYILLNPIRILGIIDIGFNLRKRIANSSNKQ</sequence>
<name>A0A0A5GR19_9BACI</name>